<evidence type="ECO:0000313" key="2">
    <source>
        <dbReference type="WBParaSite" id="Csp11.Scaffold630.g20122.t1"/>
    </source>
</evidence>
<evidence type="ECO:0000313" key="1">
    <source>
        <dbReference type="Proteomes" id="UP000095282"/>
    </source>
</evidence>
<proteinExistence type="predicted"/>
<organism evidence="1 2">
    <name type="scientific">Caenorhabditis tropicalis</name>
    <dbReference type="NCBI Taxonomy" id="1561998"/>
    <lineage>
        <taxon>Eukaryota</taxon>
        <taxon>Metazoa</taxon>
        <taxon>Ecdysozoa</taxon>
        <taxon>Nematoda</taxon>
        <taxon>Chromadorea</taxon>
        <taxon>Rhabditida</taxon>
        <taxon>Rhabditina</taxon>
        <taxon>Rhabditomorpha</taxon>
        <taxon>Rhabditoidea</taxon>
        <taxon>Rhabditidae</taxon>
        <taxon>Peloderinae</taxon>
        <taxon>Caenorhabditis</taxon>
    </lineage>
</organism>
<dbReference type="eggNOG" id="ENOG502TIXD">
    <property type="taxonomic scope" value="Eukaryota"/>
</dbReference>
<accession>A0A1I7UWS7</accession>
<protein>
    <submittedName>
        <fullName evidence="2">DUF2314 domain-containing protein</fullName>
    </submittedName>
</protein>
<dbReference type="Proteomes" id="UP000095282">
    <property type="component" value="Unplaced"/>
</dbReference>
<name>A0A1I7UWS7_9PELO</name>
<dbReference type="AlphaFoldDB" id="A0A1I7UWS7"/>
<dbReference type="WBParaSite" id="Csp11.Scaffold630.g20122.t1">
    <property type="protein sequence ID" value="Csp11.Scaffold630.g20122.t1"/>
    <property type="gene ID" value="Csp11.Scaffold630.g20122"/>
</dbReference>
<reference evidence="2" key="1">
    <citation type="submission" date="2016-11" db="UniProtKB">
        <authorList>
            <consortium name="WormBaseParasite"/>
        </authorList>
    </citation>
    <scope>IDENTIFICATION</scope>
</reference>
<sequence length="159" mass="18474">MSSKVDLTDLYPPTTKFLAYRHTDCGSYWYSEGLSSSEIMYCPQCQPVTVQALAAFPLEEDVSAFLAHLKKADNDFKVEAAGVFYYSHQNPIQPLNGSSEEFFRKWLSWEPMFPLPSTLRRTDCIRLMMDQTYQPLDREWLIGEKEDEELLQKINGDRK</sequence>
<keyword evidence="1" id="KW-1185">Reference proteome</keyword>